<evidence type="ECO:0000256" key="1">
    <source>
        <dbReference type="ARBA" id="ARBA00005842"/>
    </source>
</evidence>
<dbReference type="STRING" id="5888.A0BN06"/>
<dbReference type="Proteomes" id="UP000000600">
    <property type="component" value="Unassembled WGS sequence"/>
</dbReference>
<dbReference type="RefSeq" id="XP_001427321.1">
    <property type="nucleotide sequence ID" value="XM_001427284.1"/>
</dbReference>
<protein>
    <submittedName>
        <fullName evidence="5">Uncharacterized protein</fullName>
    </submittedName>
</protein>
<reference evidence="5 6" key="1">
    <citation type="journal article" date="2006" name="Nature">
        <title>Global trends of whole-genome duplications revealed by the ciliate Paramecium tetraurelia.</title>
        <authorList>
            <consortium name="Genoscope"/>
            <person name="Aury J.-M."/>
            <person name="Jaillon O."/>
            <person name="Duret L."/>
            <person name="Noel B."/>
            <person name="Jubin C."/>
            <person name="Porcel B.M."/>
            <person name="Segurens B."/>
            <person name="Daubin V."/>
            <person name="Anthouard V."/>
            <person name="Aiach N."/>
            <person name="Arnaiz O."/>
            <person name="Billaut A."/>
            <person name="Beisson J."/>
            <person name="Blanc I."/>
            <person name="Bouhouche K."/>
            <person name="Camara F."/>
            <person name="Duharcourt S."/>
            <person name="Guigo R."/>
            <person name="Gogendeau D."/>
            <person name="Katinka M."/>
            <person name="Keller A.-M."/>
            <person name="Kissmehl R."/>
            <person name="Klotz C."/>
            <person name="Koll F."/>
            <person name="Le Moue A."/>
            <person name="Lepere C."/>
            <person name="Malinsky S."/>
            <person name="Nowacki M."/>
            <person name="Nowak J.K."/>
            <person name="Plattner H."/>
            <person name="Poulain J."/>
            <person name="Ruiz F."/>
            <person name="Serrano V."/>
            <person name="Zagulski M."/>
            <person name="Dessen P."/>
            <person name="Betermier M."/>
            <person name="Weissenbach J."/>
            <person name="Scarpelli C."/>
            <person name="Schachter V."/>
            <person name="Sperling L."/>
            <person name="Meyer E."/>
            <person name="Cohen J."/>
            <person name="Wincker P."/>
        </authorList>
    </citation>
    <scope>NUCLEOTIDE SEQUENCE [LARGE SCALE GENOMIC DNA]</scope>
    <source>
        <strain evidence="5 6">Stock d4-2</strain>
    </source>
</reference>
<evidence type="ECO:0000313" key="6">
    <source>
        <dbReference type="Proteomes" id="UP000000600"/>
    </source>
</evidence>
<dbReference type="AlphaFoldDB" id="A0BN06"/>
<sequence length="371" mass="43702">MKKLLIVSGLAGSQKQEIVQVLSKQMNTKVIPADSLQVYKNWPISTHWPKDLSNYELVGKYDGLTNFITSFQFKKEVLKLLQNIDNPIIEGGCCFFINQVLKSRHEQFTEEEIQMADQKAQQILLDCSDPQTLLKQLCNKYNESPPITDKYRLIKAIRFALLTNGKQYQSSFKHDEPKLCEILDVRGFFLSEPQENICQIIYERCNEMIQQGILKEFYTFYKIKQIGNLSQLRFCTPIGYDLFVELIGHFTAINANPNYSQSRKESLKRQRVKSFIENFYIKWRQYTSYQRRYVRSNFNEFMWIDNRLSNVTELISQYSSCERRDYTSQLSCIDSMALKIDKHPESMGRQMRIEPSSEIQELVFQTMQTMI</sequence>
<evidence type="ECO:0000313" key="5">
    <source>
        <dbReference type="EMBL" id="CAK59923.1"/>
    </source>
</evidence>
<dbReference type="OMA" id="YERCNEM"/>
<dbReference type="PANTHER" id="PTHR11088">
    <property type="entry name" value="TRNA DIMETHYLALLYLTRANSFERASE"/>
    <property type="match status" value="1"/>
</dbReference>
<keyword evidence="2" id="KW-0808">Transferase</keyword>
<dbReference type="eggNOG" id="KOG1384">
    <property type="taxonomic scope" value="Eukaryota"/>
</dbReference>
<evidence type="ECO:0000256" key="2">
    <source>
        <dbReference type="ARBA" id="ARBA00022679"/>
    </source>
</evidence>
<accession>A0BN06</accession>
<dbReference type="InterPro" id="IPR039657">
    <property type="entry name" value="Dimethylallyltransferase"/>
</dbReference>
<dbReference type="GO" id="GO:0006400">
    <property type="term" value="P:tRNA modification"/>
    <property type="evidence" value="ECO:0000318"/>
    <property type="project" value="GO_Central"/>
</dbReference>
<gene>
    <name evidence="5" type="ORF">GSPATT00030560001</name>
</gene>
<name>A0BN06_PARTE</name>
<evidence type="ECO:0000256" key="3">
    <source>
        <dbReference type="ARBA" id="ARBA00022741"/>
    </source>
</evidence>
<dbReference type="EMBL" id="CT868005">
    <property type="protein sequence ID" value="CAK59923.1"/>
    <property type="molecule type" value="Genomic_DNA"/>
</dbReference>
<dbReference type="InterPro" id="IPR027417">
    <property type="entry name" value="P-loop_NTPase"/>
</dbReference>
<dbReference type="PANTHER" id="PTHR11088:SF60">
    <property type="entry name" value="TRNA DIMETHYLALLYLTRANSFERASE"/>
    <property type="match status" value="1"/>
</dbReference>
<keyword evidence="4" id="KW-0067">ATP-binding</keyword>
<organism evidence="5 6">
    <name type="scientific">Paramecium tetraurelia</name>
    <dbReference type="NCBI Taxonomy" id="5888"/>
    <lineage>
        <taxon>Eukaryota</taxon>
        <taxon>Sar</taxon>
        <taxon>Alveolata</taxon>
        <taxon>Ciliophora</taxon>
        <taxon>Intramacronucleata</taxon>
        <taxon>Oligohymenophorea</taxon>
        <taxon>Peniculida</taxon>
        <taxon>Parameciidae</taxon>
        <taxon>Paramecium</taxon>
    </lineage>
</organism>
<keyword evidence="3" id="KW-0547">Nucleotide-binding</keyword>
<dbReference type="KEGG" id="ptm:GSPATT00030560001"/>
<dbReference type="HOGENOM" id="CLU_746919_0_0_1"/>
<evidence type="ECO:0000256" key="4">
    <source>
        <dbReference type="ARBA" id="ARBA00022840"/>
    </source>
</evidence>
<dbReference type="InParanoid" id="A0BN06"/>
<dbReference type="Gene3D" id="3.40.50.300">
    <property type="entry name" value="P-loop containing nucleotide triphosphate hydrolases"/>
    <property type="match status" value="1"/>
</dbReference>
<dbReference type="GO" id="GO:0052381">
    <property type="term" value="F:tRNA dimethylallyltransferase activity"/>
    <property type="evidence" value="ECO:0000318"/>
    <property type="project" value="GO_Central"/>
</dbReference>
<dbReference type="Gene3D" id="1.10.287.890">
    <property type="entry name" value="Crystal structure of tRNA isopentenylpyrophosphate transferase (bh2366) domain"/>
    <property type="match status" value="1"/>
</dbReference>
<dbReference type="Pfam" id="PF01715">
    <property type="entry name" value="IPPT"/>
    <property type="match status" value="1"/>
</dbReference>
<proteinExistence type="inferred from homology"/>
<dbReference type="GeneID" id="5013105"/>
<keyword evidence="6" id="KW-1185">Reference proteome</keyword>
<dbReference type="OrthoDB" id="775260at2759"/>
<dbReference type="GO" id="GO:0005524">
    <property type="term" value="F:ATP binding"/>
    <property type="evidence" value="ECO:0007669"/>
    <property type="project" value="UniProtKB-KW"/>
</dbReference>
<comment type="similarity">
    <text evidence="1">Belongs to the IPP transferase family.</text>
</comment>